<name>A0ABW0MEI6_9BURK</name>
<reference evidence="2" key="1">
    <citation type="journal article" date="2019" name="Int. J. Syst. Evol. Microbiol.">
        <title>The Global Catalogue of Microorganisms (GCM) 10K type strain sequencing project: providing services to taxonomists for standard genome sequencing and annotation.</title>
        <authorList>
            <consortium name="The Broad Institute Genomics Platform"/>
            <consortium name="The Broad Institute Genome Sequencing Center for Infectious Disease"/>
            <person name="Wu L."/>
            <person name="Ma J."/>
        </authorList>
    </citation>
    <scope>NUCLEOTIDE SEQUENCE [LARGE SCALE GENOMIC DNA]</scope>
    <source>
        <strain evidence="2">CCUG 43111</strain>
    </source>
</reference>
<protein>
    <recommendedName>
        <fullName evidence="3">DUF3396 domain-containing protein</fullName>
    </recommendedName>
</protein>
<organism evidence="1 2">
    <name type="scientific">Massilia suwonensis</name>
    <dbReference type="NCBI Taxonomy" id="648895"/>
    <lineage>
        <taxon>Bacteria</taxon>
        <taxon>Pseudomonadati</taxon>
        <taxon>Pseudomonadota</taxon>
        <taxon>Betaproteobacteria</taxon>
        <taxon>Burkholderiales</taxon>
        <taxon>Oxalobacteraceae</taxon>
        <taxon>Telluria group</taxon>
        <taxon>Massilia</taxon>
    </lineage>
</organism>
<evidence type="ECO:0000313" key="1">
    <source>
        <dbReference type="EMBL" id="MFC5476640.1"/>
    </source>
</evidence>
<accession>A0ABW0MEI6</accession>
<comment type="caution">
    <text evidence="1">The sequence shown here is derived from an EMBL/GenBank/DDBJ whole genome shotgun (WGS) entry which is preliminary data.</text>
</comment>
<evidence type="ECO:0000313" key="2">
    <source>
        <dbReference type="Proteomes" id="UP001596101"/>
    </source>
</evidence>
<evidence type="ECO:0008006" key="3">
    <source>
        <dbReference type="Google" id="ProtNLM"/>
    </source>
</evidence>
<dbReference type="RefSeq" id="WP_379750809.1">
    <property type="nucleotide sequence ID" value="NZ_JBHSMR010000001.1"/>
</dbReference>
<dbReference type="Proteomes" id="UP001596101">
    <property type="component" value="Unassembled WGS sequence"/>
</dbReference>
<proteinExistence type="predicted"/>
<dbReference type="EMBL" id="JBHSMR010000001">
    <property type="protein sequence ID" value="MFC5476640.1"/>
    <property type="molecule type" value="Genomic_DNA"/>
</dbReference>
<gene>
    <name evidence="1" type="ORF">ACFPQ5_00450</name>
</gene>
<keyword evidence="2" id="KW-1185">Reference proteome</keyword>
<sequence length="367" mass="41478">MNLSQWHKKQAVLLYHFASSSYLEGLRDRVRALRIFAEGILDTSDAEGRDVYLRSKQWGNRNTGENWANNGWPLLSDFQRSVAQSIVDQRSNIYHKTGAYQCARAMSEFSMQWTTSTEQDQFDEMFAELYKYAGYIDETTDRTTAATRWDDFGLTLAWEHHAVQFPVLPKMRIRPDLLAHSGQMPPKTGVYVSLDDPDATLQFAWTGSPIGKLLDATTFNATGKSALAAVGRAGLWRDGEAMLRFVLGNLSNPDLINDSFFEDSKTAELAPSLVARNAFTSAPSRWCYVELAKDEYEPIEPEVDETRQETLRCAAGELCAKDGFYFSPAAVSSRRHFQYGEQFPSLSSDYGKTIWQWDDNQESGVVT</sequence>